<proteinExistence type="inferred from homology"/>
<evidence type="ECO:0000256" key="7">
    <source>
        <dbReference type="PIRSR" id="PIRSR001365-2"/>
    </source>
</evidence>
<feature type="binding site" evidence="7">
    <location>
        <position position="211"/>
    </location>
    <ligand>
        <name>pyruvate</name>
        <dbReference type="ChEBI" id="CHEBI:15361"/>
    </ligand>
</feature>
<dbReference type="PANTHER" id="PTHR12128">
    <property type="entry name" value="DIHYDRODIPICOLINATE SYNTHASE"/>
    <property type="match status" value="1"/>
</dbReference>
<feature type="active site" description="Proton donor/acceptor" evidence="6">
    <location>
        <position position="139"/>
    </location>
</feature>
<dbReference type="InterPro" id="IPR002220">
    <property type="entry name" value="DapA-like"/>
</dbReference>
<dbReference type="PANTHER" id="PTHR12128:SF21">
    <property type="entry name" value="N-ACETYLNEURAMINATE LYASE"/>
    <property type="match status" value="1"/>
</dbReference>
<dbReference type="AlphaFoldDB" id="A0AAW9SIR1"/>
<dbReference type="Pfam" id="PF00701">
    <property type="entry name" value="DHDPS"/>
    <property type="match status" value="1"/>
</dbReference>
<comment type="subcellular location">
    <subcellularLocation>
        <location evidence="1">Cytoplasm</location>
    </subcellularLocation>
</comment>
<protein>
    <submittedName>
        <fullName evidence="8">Dihydrodipicolinate synthase family protein</fullName>
    </submittedName>
</protein>
<dbReference type="PIRSF" id="PIRSF001365">
    <property type="entry name" value="DHDPS"/>
    <property type="match status" value="1"/>
</dbReference>
<dbReference type="SUPFAM" id="SSF51569">
    <property type="entry name" value="Aldolase"/>
    <property type="match status" value="1"/>
</dbReference>
<comment type="caution">
    <text evidence="8">The sequence shown here is derived from an EMBL/GenBank/DDBJ whole genome shotgun (WGS) entry which is preliminary data.</text>
</comment>
<dbReference type="PRINTS" id="PR00146">
    <property type="entry name" value="DHPICSNTHASE"/>
</dbReference>
<dbReference type="RefSeq" id="WP_346823488.1">
    <property type="nucleotide sequence ID" value="NZ_JBDKWZ010000016.1"/>
</dbReference>
<dbReference type="InterPro" id="IPR013785">
    <property type="entry name" value="Aldolase_TIM"/>
</dbReference>
<evidence type="ECO:0000313" key="8">
    <source>
        <dbReference type="EMBL" id="MEN7550706.1"/>
    </source>
</evidence>
<evidence type="ECO:0000256" key="2">
    <source>
        <dbReference type="ARBA" id="ARBA00022490"/>
    </source>
</evidence>
<evidence type="ECO:0000256" key="4">
    <source>
        <dbReference type="ARBA" id="ARBA00023277"/>
    </source>
</evidence>
<keyword evidence="2" id="KW-0963">Cytoplasm</keyword>
<dbReference type="GO" id="GO:0005737">
    <property type="term" value="C:cytoplasm"/>
    <property type="evidence" value="ECO:0007669"/>
    <property type="project" value="UniProtKB-SubCell"/>
</dbReference>
<name>A0AAW9SIR1_9BACT</name>
<comment type="similarity">
    <text evidence="5">Belongs to the DapA family.</text>
</comment>
<keyword evidence="3 5" id="KW-0456">Lyase</keyword>
<accession>A0AAW9SIR1</accession>
<evidence type="ECO:0000256" key="5">
    <source>
        <dbReference type="PIRNR" id="PIRNR001365"/>
    </source>
</evidence>
<evidence type="ECO:0000256" key="3">
    <source>
        <dbReference type="ARBA" id="ARBA00023239"/>
    </source>
</evidence>
<feature type="binding site" evidence="7">
    <location>
        <position position="49"/>
    </location>
    <ligand>
        <name>pyruvate</name>
        <dbReference type="ChEBI" id="CHEBI:15361"/>
    </ligand>
</feature>
<feature type="active site" description="Schiff-base intermediate with substrate" evidence="6">
    <location>
        <position position="169"/>
    </location>
</feature>
<keyword evidence="9" id="KW-1185">Reference proteome</keyword>
<dbReference type="Proteomes" id="UP001403385">
    <property type="component" value="Unassembled WGS sequence"/>
</dbReference>
<keyword evidence="4" id="KW-0119">Carbohydrate metabolism</keyword>
<organism evidence="8 9">
    <name type="scientific">Rapidithrix thailandica</name>
    <dbReference type="NCBI Taxonomy" id="413964"/>
    <lineage>
        <taxon>Bacteria</taxon>
        <taxon>Pseudomonadati</taxon>
        <taxon>Bacteroidota</taxon>
        <taxon>Cytophagia</taxon>
        <taxon>Cytophagales</taxon>
        <taxon>Flammeovirgaceae</taxon>
        <taxon>Rapidithrix</taxon>
    </lineage>
</organism>
<gene>
    <name evidence="8" type="ORF">AAG747_22490</name>
</gene>
<evidence type="ECO:0000256" key="1">
    <source>
        <dbReference type="ARBA" id="ARBA00004496"/>
    </source>
</evidence>
<sequence>MKIEKLQGLIAAPFTPMDKSGALNLEMVPVLAGSLVKNRVKGAFICGSTGEGVSLTFDEKKQVFSAWGKQASPDLKVIALVGGTSVSEARQLALHAQECGHFGISLVAPYYFQAANVAQLVRFCADVAEVVPQMPFYFYHIPVLSGCYFSMYEFLLEAEDKIPNLAGIKYTQEDLMDFSLCLQFKDQKYDLLWGRDECLLAAMAMGAKGGVGSTYNYAAPLYHRLMEAFETGDMEKAQHLQNESIAFIRFLGKYGGIGTGKAFMKLVGLDCGEFRTPVKNLSAGQLEALRRDLENIGFFDYCSKV</sequence>
<dbReference type="EMBL" id="JBDKWZ010000016">
    <property type="protein sequence ID" value="MEN7550706.1"/>
    <property type="molecule type" value="Genomic_DNA"/>
</dbReference>
<evidence type="ECO:0000313" key="9">
    <source>
        <dbReference type="Proteomes" id="UP001403385"/>
    </source>
</evidence>
<reference evidence="8 9" key="1">
    <citation type="submission" date="2024-04" db="EMBL/GenBank/DDBJ databases">
        <title>Novel genus in family Flammeovirgaceae.</title>
        <authorList>
            <person name="Nguyen T.H."/>
            <person name="Vuong T.Q."/>
            <person name="Le H."/>
            <person name="Kim S.-G."/>
        </authorList>
    </citation>
    <scope>NUCLEOTIDE SEQUENCE [LARGE SCALE GENOMIC DNA]</scope>
    <source>
        <strain evidence="8 9">JCM 23209</strain>
    </source>
</reference>
<dbReference type="Gene3D" id="3.20.20.70">
    <property type="entry name" value="Aldolase class I"/>
    <property type="match status" value="1"/>
</dbReference>
<evidence type="ECO:0000256" key="6">
    <source>
        <dbReference type="PIRSR" id="PIRSR001365-1"/>
    </source>
</evidence>
<dbReference type="GO" id="GO:0016829">
    <property type="term" value="F:lyase activity"/>
    <property type="evidence" value="ECO:0007669"/>
    <property type="project" value="UniProtKB-KW"/>
</dbReference>
<dbReference type="SMART" id="SM01130">
    <property type="entry name" value="DHDPS"/>
    <property type="match status" value="1"/>
</dbReference>